<dbReference type="PROSITE" id="PS51686">
    <property type="entry name" value="SAM_MT_RSMB_NOP"/>
    <property type="match status" value="1"/>
</dbReference>
<feature type="compositionally biased region" description="Basic residues" evidence="7">
    <location>
        <begin position="447"/>
        <end position="460"/>
    </location>
</feature>
<dbReference type="Pfam" id="PF21153">
    <property type="entry name" value="NSUN5_N"/>
    <property type="match status" value="1"/>
</dbReference>
<dbReference type="GeneID" id="20666935"/>
<dbReference type="HOGENOM" id="CLU_005316_7_4_1"/>
<dbReference type="FunCoup" id="W4KC09">
    <property type="interactions" value="310"/>
</dbReference>
<dbReference type="PANTHER" id="PTHR22807:SF4">
    <property type="entry name" value="28S RRNA (CYTOSINE-C(5))-METHYLTRANSFERASE"/>
    <property type="match status" value="1"/>
</dbReference>
<dbReference type="EMBL" id="KI925457">
    <property type="protein sequence ID" value="ETW82870.1"/>
    <property type="molecule type" value="Genomic_DNA"/>
</dbReference>
<evidence type="ECO:0000256" key="3">
    <source>
        <dbReference type="ARBA" id="ARBA00022691"/>
    </source>
</evidence>
<accession>W4KC09</accession>
<feature type="region of interest" description="Disordered" evidence="7">
    <location>
        <begin position="439"/>
        <end position="460"/>
    </location>
</feature>
<dbReference type="InterPro" id="IPR048889">
    <property type="entry name" value="NSUN5_RCM1_N"/>
</dbReference>
<comment type="caution">
    <text evidence="6">Lacks conserved residue(s) required for the propagation of feature annotation.</text>
</comment>
<dbReference type="Proteomes" id="UP000030671">
    <property type="component" value="Unassembled WGS sequence"/>
</dbReference>
<dbReference type="Gene3D" id="3.40.50.150">
    <property type="entry name" value="Vaccinia Virus protein VP39"/>
    <property type="match status" value="1"/>
</dbReference>
<dbReference type="InterPro" id="IPR029063">
    <property type="entry name" value="SAM-dependent_MTases_sf"/>
</dbReference>
<comment type="similarity">
    <text evidence="6">Belongs to the class I-like SAM-binding methyltransferase superfamily. RsmB/NOP family.</text>
</comment>
<evidence type="ECO:0000256" key="5">
    <source>
        <dbReference type="ARBA" id="ARBA00053002"/>
    </source>
</evidence>
<keyword evidence="2 6" id="KW-0808">Transferase</keyword>
<feature type="domain" description="SAM-dependent MTase RsmB/NOP-type" evidence="8">
    <location>
        <begin position="125"/>
        <end position="431"/>
    </location>
</feature>
<dbReference type="InterPro" id="IPR023267">
    <property type="entry name" value="RCMT"/>
</dbReference>
<dbReference type="PANTHER" id="PTHR22807">
    <property type="entry name" value="NOP2 YEAST -RELATED NOL1/NOP2/FMU SUN DOMAIN-CONTAINING"/>
    <property type="match status" value="1"/>
</dbReference>
<dbReference type="KEGG" id="hir:HETIRDRAFT_126266"/>
<dbReference type="GO" id="GO:0070475">
    <property type="term" value="P:rRNA base methylation"/>
    <property type="evidence" value="ECO:0007669"/>
    <property type="project" value="TreeGrafter"/>
</dbReference>
<evidence type="ECO:0000256" key="2">
    <source>
        <dbReference type="ARBA" id="ARBA00022679"/>
    </source>
</evidence>
<evidence type="ECO:0000313" key="9">
    <source>
        <dbReference type="EMBL" id="ETW82870.1"/>
    </source>
</evidence>
<dbReference type="STRING" id="747525.W4KC09"/>
<dbReference type="PRINTS" id="PR02008">
    <property type="entry name" value="RCMTFAMILY"/>
</dbReference>
<sequence length="460" mass="51129">MNFYFEAAKTLDRLNAKQGSVKSVLSTLPDKDRKRTAALVIETLKYKSALTDVIVASRLLEEERKITSRSLALVLVHDVLLSKGIQAGDGPIKQAILRHKTRLHAEFIKIKIKNGAKANIELAQTGDARAEQMPRYVRVNTLKTSLEETIKSYVSKGYEIGDPLQAKKFAKDQHIPDLLLFPPQTQFHEDLAYTSGRIILQDKASCFPATVLAPPARDDCVVIDATAAPGNKTSHLSALMQNKGKLFAFERDRRRFSTLKTMLDKAGCRNTEALNIDFLTTNPEDIQFAEVTHILLDPSCSGSGIVNRLDHLLEPEEVSQENLEGRLNKLSSFQLMMIRHAMKFPSVQKIVYSTCSIHAIENEHVVQEAINSAEARTGAFKLASPDMVLPNWHRRGLPDKLSNPVDAAALVRCSPGEDATNGFFVSCFKRRVMEGSGDNALFEQGKGRRHKKRKTKAGNA</sequence>
<keyword evidence="3 6" id="KW-0949">S-adenosyl-L-methionine</keyword>
<dbReference type="FunFam" id="3.40.50.150:FF:000164">
    <property type="entry name" value="Methyltransferase NSUN5, putative"/>
    <property type="match status" value="1"/>
</dbReference>
<evidence type="ECO:0000256" key="1">
    <source>
        <dbReference type="ARBA" id="ARBA00022603"/>
    </source>
</evidence>
<feature type="binding site" evidence="6">
    <location>
        <position position="297"/>
    </location>
    <ligand>
        <name>S-adenosyl-L-methionine</name>
        <dbReference type="ChEBI" id="CHEBI:59789"/>
    </ligand>
</feature>
<dbReference type="InterPro" id="IPR001678">
    <property type="entry name" value="MeTrfase_RsmB-F_NOP2_dom"/>
</dbReference>
<evidence type="ECO:0000256" key="6">
    <source>
        <dbReference type="PROSITE-ProRule" id="PRU01023"/>
    </source>
</evidence>
<dbReference type="InterPro" id="IPR049560">
    <property type="entry name" value="MeTrfase_RsmB-F_NOP2_cat"/>
</dbReference>
<feature type="active site" description="Nucleophile" evidence="6">
    <location>
        <position position="355"/>
    </location>
</feature>
<name>W4KC09_HETIT</name>
<reference evidence="9 10" key="1">
    <citation type="journal article" date="2012" name="New Phytol.">
        <title>Insight into trade-off between wood decay and parasitism from the genome of a fungal forest pathogen.</title>
        <authorList>
            <person name="Olson A."/>
            <person name="Aerts A."/>
            <person name="Asiegbu F."/>
            <person name="Belbahri L."/>
            <person name="Bouzid O."/>
            <person name="Broberg A."/>
            <person name="Canback B."/>
            <person name="Coutinho P.M."/>
            <person name="Cullen D."/>
            <person name="Dalman K."/>
            <person name="Deflorio G."/>
            <person name="van Diepen L.T."/>
            <person name="Dunand C."/>
            <person name="Duplessis S."/>
            <person name="Durling M."/>
            <person name="Gonthier P."/>
            <person name="Grimwood J."/>
            <person name="Fossdal C.G."/>
            <person name="Hansson D."/>
            <person name="Henrissat B."/>
            <person name="Hietala A."/>
            <person name="Himmelstrand K."/>
            <person name="Hoffmeister D."/>
            <person name="Hogberg N."/>
            <person name="James T.Y."/>
            <person name="Karlsson M."/>
            <person name="Kohler A."/>
            <person name="Kues U."/>
            <person name="Lee Y.H."/>
            <person name="Lin Y.C."/>
            <person name="Lind M."/>
            <person name="Lindquist E."/>
            <person name="Lombard V."/>
            <person name="Lucas S."/>
            <person name="Lunden K."/>
            <person name="Morin E."/>
            <person name="Murat C."/>
            <person name="Park J."/>
            <person name="Raffaello T."/>
            <person name="Rouze P."/>
            <person name="Salamov A."/>
            <person name="Schmutz J."/>
            <person name="Solheim H."/>
            <person name="Stahlberg J."/>
            <person name="Velez H."/>
            <person name="de Vries R.P."/>
            <person name="Wiebenga A."/>
            <person name="Woodward S."/>
            <person name="Yakovlev I."/>
            <person name="Garbelotto M."/>
            <person name="Martin F."/>
            <person name="Grigoriev I.V."/>
            <person name="Stenlid J."/>
        </authorList>
    </citation>
    <scope>NUCLEOTIDE SEQUENCE [LARGE SCALE GENOMIC DNA]</scope>
    <source>
        <strain evidence="9 10">TC 32-1</strain>
    </source>
</reference>
<keyword evidence="4 6" id="KW-0694">RNA-binding</keyword>
<feature type="binding site" evidence="6">
    <location>
        <position position="277"/>
    </location>
    <ligand>
        <name>S-adenosyl-L-methionine</name>
        <dbReference type="ChEBI" id="CHEBI:59789"/>
    </ligand>
</feature>
<dbReference type="OrthoDB" id="435282at2759"/>
<evidence type="ECO:0000256" key="7">
    <source>
        <dbReference type="SAM" id="MobiDB-lite"/>
    </source>
</evidence>
<dbReference type="GO" id="GO:0005730">
    <property type="term" value="C:nucleolus"/>
    <property type="evidence" value="ECO:0007669"/>
    <property type="project" value="TreeGrafter"/>
</dbReference>
<feature type="binding site" evidence="6">
    <location>
        <position position="250"/>
    </location>
    <ligand>
        <name>S-adenosyl-L-methionine</name>
        <dbReference type="ChEBI" id="CHEBI:59789"/>
    </ligand>
</feature>
<dbReference type="eggNOG" id="KOG2360">
    <property type="taxonomic scope" value="Eukaryota"/>
</dbReference>
<dbReference type="Gene3D" id="3.30.70.1170">
    <property type="entry name" value="Sun protein, domain 3"/>
    <property type="match status" value="1"/>
</dbReference>
<dbReference type="RefSeq" id="XP_009545182.1">
    <property type="nucleotide sequence ID" value="XM_009546887.1"/>
</dbReference>
<dbReference type="SUPFAM" id="SSF53335">
    <property type="entry name" value="S-adenosyl-L-methionine-dependent methyltransferases"/>
    <property type="match status" value="1"/>
</dbReference>
<organism evidence="9 10">
    <name type="scientific">Heterobasidion irregulare (strain TC 32-1)</name>
    <dbReference type="NCBI Taxonomy" id="747525"/>
    <lineage>
        <taxon>Eukaryota</taxon>
        <taxon>Fungi</taxon>
        <taxon>Dikarya</taxon>
        <taxon>Basidiomycota</taxon>
        <taxon>Agaricomycotina</taxon>
        <taxon>Agaricomycetes</taxon>
        <taxon>Russulales</taxon>
        <taxon>Bondarzewiaceae</taxon>
        <taxon>Heterobasidion</taxon>
        <taxon>Heterobasidion annosum species complex</taxon>
    </lineage>
</organism>
<keyword evidence="10" id="KW-1185">Reference proteome</keyword>
<dbReference type="GO" id="GO:0008173">
    <property type="term" value="F:RNA methyltransferase activity"/>
    <property type="evidence" value="ECO:0007669"/>
    <property type="project" value="InterPro"/>
</dbReference>
<comment type="catalytic activity">
    <reaction evidence="5">
        <text>a cytidine in 25S rRNA + S-adenosyl-L-methionine = a 5-methylcytidine in 25S rRNA + S-adenosyl-L-homocysteine + H(+)</text>
        <dbReference type="Rhea" id="RHEA:47780"/>
        <dbReference type="Rhea" id="RHEA-COMP:11911"/>
        <dbReference type="Rhea" id="RHEA-COMP:11912"/>
        <dbReference type="ChEBI" id="CHEBI:15378"/>
        <dbReference type="ChEBI" id="CHEBI:57856"/>
        <dbReference type="ChEBI" id="CHEBI:59789"/>
        <dbReference type="ChEBI" id="CHEBI:74483"/>
        <dbReference type="ChEBI" id="CHEBI:82748"/>
    </reaction>
</comment>
<dbReference type="InterPro" id="IPR049561">
    <property type="entry name" value="NSUN5_7_fdxn-like"/>
</dbReference>
<dbReference type="AlphaFoldDB" id="W4KC09"/>
<evidence type="ECO:0000256" key="4">
    <source>
        <dbReference type="ARBA" id="ARBA00022884"/>
    </source>
</evidence>
<evidence type="ECO:0000259" key="8">
    <source>
        <dbReference type="PROSITE" id="PS51686"/>
    </source>
</evidence>
<evidence type="ECO:0000313" key="10">
    <source>
        <dbReference type="Proteomes" id="UP000030671"/>
    </source>
</evidence>
<dbReference type="Pfam" id="PF01189">
    <property type="entry name" value="Methyltr_RsmB-F"/>
    <property type="match status" value="1"/>
</dbReference>
<dbReference type="Pfam" id="PF21148">
    <property type="entry name" value="NSUN5_fdxn-like"/>
    <property type="match status" value="1"/>
</dbReference>
<dbReference type="GO" id="GO:0003723">
    <property type="term" value="F:RNA binding"/>
    <property type="evidence" value="ECO:0007669"/>
    <property type="project" value="UniProtKB-UniRule"/>
</dbReference>
<keyword evidence="1 6" id="KW-0489">Methyltransferase</keyword>
<gene>
    <name evidence="9" type="ORF">HETIRDRAFT_126266</name>
</gene>
<proteinExistence type="inferred from homology"/>
<dbReference type="InParanoid" id="W4KC09"/>
<protein>
    <recommendedName>
        <fullName evidence="8">SAM-dependent MTase RsmB/NOP-type domain-containing protein</fullName>
    </recommendedName>
</protein>